<organism evidence="1 2">
    <name type="scientific">Hymenobacter glacieicola</name>
    <dbReference type="NCBI Taxonomy" id="1562124"/>
    <lineage>
        <taxon>Bacteria</taxon>
        <taxon>Pseudomonadati</taxon>
        <taxon>Bacteroidota</taxon>
        <taxon>Cytophagia</taxon>
        <taxon>Cytophagales</taxon>
        <taxon>Hymenobacteraceae</taxon>
        <taxon>Hymenobacter</taxon>
    </lineage>
</organism>
<gene>
    <name evidence="1" type="ORF">GCM10011378_41380</name>
</gene>
<keyword evidence="2" id="KW-1185">Reference proteome</keyword>
<proteinExistence type="predicted"/>
<reference evidence="2" key="1">
    <citation type="journal article" date="2019" name="Int. J. Syst. Evol. Microbiol.">
        <title>The Global Catalogue of Microorganisms (GCM) 10K type strain sequencing project: providing services to taxonomists for standard genome sequencing and annotation.</title>
        <authorList>
            <consortium name="The Broad Institute Genomics Platform"/>
            <consortium name="The Broad Institute Genome Sequencing Center for Infectious Disease"/>
            <person name="Wu L."/>
            <person name="Ma J."/>
        </authorList>
    </citation>
    <scope>NUCLEOTIDE SEQUENCE [LARGE SCALE GENOMIC DNA]</scope>
    <source>
        <strain evidence="2">CGMCC 1.12990</strain>
    </source>
</reference>
<protein>
    <submittedName>
        <fullName evidence="1">Uncharacterized protein</fullName>
    </submittedName>
</protein>
<comment type="caution">
    <text evidence="1">The sequence shown here is derived from an EMBL/GenBank/DDBJ whole genome shotgun (WGS) entry which is preliminary data.</text>
</comment>
<dbReference type="EMBL" id="BMGS01000016">
    <property type="protein sequence ID" value="GGG61090.1"/>
    <property type="molecule type" value="Genomic_DNA"/>
</dbReference>
<dbReference type="RefSeq" id="WP_188559765.1">
    <property type="nucleotide sequence ID" value="NZ_BMGS01000016.1"/>
</dbReference>
<name>A0ABQ1X8F0_9BACT</name>
<accession>A0ABQ1X8F0</accession>
<evidence type="ECO:0000313" key="1">
    <source>
        <dbReference type="EMBL" id="GGG61090.1"/>
    </source>
</evidence>
<sequence>MDYEAEYKRALAAYYQLDQSIIDILGPALGYPTGPFPEVCGTCEGGPCSQIDKCSKQCLSAPYTAEDLAFEAAHQLKTNR</sequence>
<dbReference type="Proteomes" id="UP000601361">
    <property type="component" value="Unassembled WGS sequence"/>
</dbReference>
<evidence type="ECO:0000313" key="2">
    <source>
        <dbReference type="Proteomes" id="UP000601361"/>
    </source>
</evidence>